<sequence length="480" mass="51732">MSSSSSSSSGASLRQPQPLYHRPISNPSNTFPLTGSNLNLSPRTRSHGYGLSIPSPIPERSHEASPLPDYDDQEQGLKGHLVDLDNMSKPFVPTPNISRPGTPGGGAKDDANAMLLNNLGADREREGRDRREERRDDKLAGKEQALPILSYCAASIMMTVVNKYVVSGRHFTMTFLLLAIQSAVCVLAVWSVKRFGIITFRDFDMKDAKAWWPISTLLVAVIYTGSKSLQFLSIPVYTIFKNLTIILIAYGEVFMFNGVVTGLTLCSFALMVGSSIIAAWADITSFLNSPPELDPTTGLEIATGPISTIGGINAGYVWMAANCLASAAYVLFMRKRIKITGFKDWDSMFYNNFLSIPVLMVFSLVIEDWGSESLSLNFPESNRFILLSAIAFSGAAAVFISYSTAWCVRVCGSTTYSMVGALNKLPVAASGMLFFGDPASFGNVSAIGVGGLAGIVYAVAKTNQAKVDQANKLRAAGGRA</sequence>
<dbReference type="InterPro" id="IPR050186">
    <property type="entry name" value="TPT_transporter"/>
</dbReference>
<feature type="transmembrane region" description="Helical" evidence="5">
    <location>
        <begin position="386"/>
        <end position="408"/>
    </location>
</feature>
<feature type="transmembrane region" description="Helical" evidence="5">
    <location>
        <begin position="232"/>
        <end position="251"/>
    </location>
</feature>
<dbReference type="KEGG" id="ker:91103799"/>
<comment type="subcellular location">
    <subcellularLocation>
        <location evidence="5">Golgi apparatus membrane</location>
        <topology evidence="5">Multi-pass membrane protein</topology>
    </subcellularLocation>
    <subcellularLocation>
        <location evidence="5">Cytoplasmic vesicle membrane</location>
        <topology evidence="5">Multi-pass membrane protein</topology>
    </subcellularLocation>
    <subcellularLocation>
        <location evidence="5">Endoplasmic reticulum membrane</location>
        <topology evidence="5">Multi-pass membrane protein</topology>
    </subcellularLocation>
    <subcellularLocation>
        <location evidence="1">Membrane</location>
        <topology evidence="1">Multi-pass membrane protein</topology>
    </subcellularLocation>
</comment>
<feature type="transmembrane region" description="Helical" evidence="5">
    <location>
        <begin position="171"/>
        <end position="190"/>
    </location>
</feature>
<keyword evidence="5" id="KW-0256">Endoplasmic reticulum</keyword>
<evidence type="ECO:0000313" key="7">
    <source>
        <dbReference type="EMBL" id="WWD06901.1"/>
    </source>
</evidence>
<dbReference type="GO" id="GO:0000139">
    <property type="term" value="C:Golgi membrane"/>
    <property type="evidence" value="ECO:0007669"/>
    <property type="project" value="UniProtKB-SubCell"/>
</dbReference>
<keyword evidence="3 5" id="KW-1133">Transmembrane helix</keyword>
<feature type="compositionally biased region" description="Basic and acidic residues" evidence="6">
    <location>
        <begin position="121"/>
        <end position="139"/>
    </location>
</feature>
<dbReference type="RefSeq" id="XP_066084868.1">
    <property type="nucleotide sequence ID" value="XM_066228771.1"/>
</dbReference>
<feature type="compositionally biased region" description="Polar residues" evidence="6">
    <location>
        <begin position="25"/>
        <end position="43"/>
    </location>
</feature>
<protein>
    <recommendedName>
        <fullName evidence="5">GDP-mannose transporter</fullName>
        <shortName evidence="5">GMT</shortName>
    </recommendedName>
</protein>
<dbReference type="Proteomes" id="UP001358614">
    <property type="component" value="Chromosome 1"/>
</dbReference>
<feature type="transmembrane region" description="Helical" evidence="5">
    <location>
        <begin position="258"/>
        <end position="281"/>
    </location>
</feature>
<keyword evidence="4 5" id="KW-0472">Membrane</keyword>
<comment type="similarity">
    <text evidence="5">Belongs to the TPT transporter family. SLC35D subfamily.</text>
</comment>
<feature type="transmembrane region" description="Helical" evidence="5">
    <location>
        <begin position="210"/>
        <end position="226"/>
    </location>
</feature>
<dbReference type="GO" id="GO:0030659">
    <property type="term" value="C:cytoplasmic vesicle membrane"/>
    <property type="evidence" value="ECO:0007669"/>
    <property type="project" value="UniProtKB-SubCell"/>
</dbReference>
<comment type="function">
    <text evidence="5">Involved in the import of GDP-mannose from the cytoplasm into the Golgi lumen.</text>
</comment>
<keyword evidence="2 5" id="KW-0812">Transmembrane</keyword>
<dbReference type="PANTHER" id="PTHR11132">
    <property type="entry name" value="SOLUTE CARRIER FAMILY 35"/>
    <property type="match status" value="1"/>
</dbReference>
<feature type="transmembrane region" description="Helical" evidence="5">
    <location>
        <begin position="415"/>
        <end position="435"/>
    </location>
</feature>
<dbReference type="GO" id="GO:0005789">
    <property type="term" value="C:endoplasmic reticulum membrane"/>
    <property type="evidence" value="ECO:0007669"/>
    <property type="project" value="UniProtKB-SubCell"/>
</dbReference>
<evidence type="ECO:0000313" key="8">
    <source>
        <dbReference type="Proteomes" id="UP001358614"/>
    </source>
</evidence>
<dbReference type="NCBIfam" id="TIGR00803">
    <property type="entry name" value="nst"/>
    <property type="match status" value="1"/>
</dbReference>
<keyword evidence="5" id="KW-0813">Transport</keyword>
<evidence type="ECO:0000256" key="4">
    <source>
        <dbReference type="ARBA" id="ARBA00023136"/>
    </source>
</evidence>
<keyword evidence="8" id="KW-1185">Reference proteome</keyword>
<organism evidence="7 8">
    <name type="scientific">Kwoniella europaea PYCC6329</name>
    <dbReference type="NCBI Taxonomy" id="1423913"/>
    <lineage>
        <taxon>Eukaryota</taxon>
        <taxon>Fungi</taxon>
        <taxon>Dikarya</taxon>
        <taxon>Basidiomycota</taxon>
        <taxon>Agaricomycotina</taxon>
        <taxon>Tremellomycetes</taxon>
        <taxon>Tremellales</taxon>
        <taxon>Cryptococcaceae</taxon>
        <taxon>Kwoniella</taxon>
    </lineage>
</organism>
<keyword evidence="5" id="KW-0762">Sugar transport</keyword>
<feature type="transmembrane region" description="Helical" evidence="5">
    <location>
        <begin position="441"/>
        <end position="460"/>
    </location>
</feature>
<feature type="region of interest" description="Disordered" evidence="6">
    <location>
        <begin position="1"/>
        <end position="75"/>
    </location>
</feature>
<evidence type="ECO:0000256" key="2">
    <source>
        <dbReference type="ARBA" id="ARBA00022692"/>
    </source>
</evidence>
<evidence type="ECO:0000256" key="5">
    <source>
        <dbReference type="RuleBase" id="RU367097"/>
    </source>
</evidence>
<evidence type="ECO:0000256" key="1">
    <source>
        <dbReference type="ARBA" id="ARBA00004141"/>
    </source>
</evidence>
<feature type="transmembrane region" description="Helical" evidence="5">
    <location>
        <begin position="315"/>
        <end position="332"/>
    </location>
</feature>
<keyword evidence="5" id="KW-0333">Golgi apparatus</keyword>
<accession>A0AAX4KKH6</accession>
<reference evidence="7 8" key="1">
    <citation type="submission" date="2024-01" db="EMBL/GenBank/DDBJ databases">
        <title>Comparative genomics of Cryptococcus and Kwoniella reveals pathogenesis evolution and contrasting modes of karyotype evolution via chromosome fusion or intercentromeric recombination.</title>
        <authorList>
            <person name="Coelho M.A."/>
            <person name="David-Palma M."/>
            <person name="Shea T."/>
            <person name="Bowers K."/>
            <person name="McGinley-Smith S."/>
            <person name="Mohammad A.W."/>
            <person name="Gnirke A."/>
            <person name="Yurkov A.M."/>
            <person name="Nowrousian M."/>
            <person name="Sun S."/>
            <person name="Cuomo C.A."/>
            <person name="Heitman J."/>
        </authorList>
    </citation>
    <scope>NUCLEOTIDE SEQUENCE [LARGE SCALE GENOMIC DNA]</scope>
    <source>
        <strain evidence="7 8">PYCC6329</strain>
    </source>
</reference>
<feature type="region of interest" description="Disordered" evidence="6">
    <location>
        <begin position="88"/>
        <end position="139"/>
    </location>
</feature>
<keyword evidence="5" id="KW-0968">Cytoplasmic vesicle</keyword>
<evidence type="ECO:0000256" key="3">
    <source>
        <dbReference type="ARBA" id="ARBA00022989"/>
    </source>
</evidence>
<feature type="transmembrane region" description="Helical" evidence="5">
    <location>
        <begin position="348"/>
        <end position="366"/>
    </location>
</feature>
<proteinExistence type="inferred from homology"/>
<dbReference type="EMBL" id="CP144089">
    <property type="protein sequence ID" value="WWD06901.1"/>
    <property type="molecule type" value="Genomic_DNA"/>
</dbReference>
<name>A0AAX4KKH6_9TREE</name>
<gene>
    <name evidence="7" type="ORF">V865_004998</name>
</gene>
<dbReference type="AlphaFoldDB" id="A0AAX4KKH6"/>
<dbReference type="GeneID" id="91103799"/>
<evidence type="ECO:0000256" key="6">
    <source>
        <dbReference type="SAM" id="MobiDB-lite"/>
    </source>
</evidence>
<comment type="subunit">
    <text evidence="5">Homooligomer.</text>
</comment>